<organism evidence="3 4">
    <name type="scientific">Ewingella americana (strain ATCC 33852 / DSM 4580 / CCUG 14506 / JCM 5911 / LMG 7869 / NCTC 12157 / CDC 1468-78)</name>
    <dbReference type="NCBI Taxonomy" id="910964"/>
    <lineage>
        <taxon>Bacteria</taxon>
        <taxon>Pseudomonadati</taxon>
        <taxon>Pseudomonadota</taxon>
        <taxon>Gammaproteobacteria</taxon>
        <taxon>Enterobacterales</taxon>
        <taxon>Yersiniaceae</taxon>
        <taxon>Ewingella</taxon>
    </lineage>
</organism>
<evidence type="ECO:0000313" key="3">
    <source>
        <dbReference type="EMBL" id="KFC83259.1"/>
    </source>
</evidence>
<proteinExistence type="predicted"/>
<sequence>MIHRFTLAAVAAAFALTGCAKHAPAEPAPDFTSGPTRVTVTHVPAKTDDGTKVFVTVDGSDAGALAIGESMEVHLPAGKHEVGGYARSLIGRVTIPSVEVTTSPDDEKYVGYSVASSKPAFSELSTPPTKQAVAEPKAQDPQGPKITDVTQDPQA</sequence>
<keyword evidence="4" id="KW-1185">Reference proteome</keyword>
<feature type="chain" id="PRO_5001791390" description="Lipoprotein" evidence="2">
    <location>
        <begin position="23"/>
        <end position="155"/>
    </location>
</feature>
<evidence type="ECO:0000256" key="1">
    <source>
        <dbReference type="SAM" id="MobiDB-lite"/>
    </source>
</evidence>
<dbReference type="GeneID" id="78379672"/>
<dbReference type="STRING" id="910964.GEAM_1329"/>
<dbReference type="EMBL" id="JMPJ01000038">
    <property type="protein sequence ID" value="KFC83259.1"/>
    <property type="molecule type" value="Genomic_DNA"/>
</dbReference>
<dbReference type="eggNOG" id="ENOG5032UFM">
    <property type="taxonomic scope" value="Bacteria"/>
</dbReference>
<feature type="region of interest" description="Disordered" evidence="1">
    <location>
        <begin position="117"/>
        <end position="155"/>
    </location>
</feature>
<protein>
    <recommendedName>
        <fullName evidence="5">Lipoprotein</fullName>
    </recommendedName>
</protein>
<feature type="signal peptide" evidence="2">
    <location>
        <begin position="1"/>
        <end position="22"/>
    </location>
</feature>
<dbReference type="AlphaFoldDB" id="A0A085GHR4"/>
<evidence type="ECO:0000256" key="2">
    <source>
        <dbReference type="SAM" id="SignalP"/>
    </source>
</evidence>
<dbReference type="PROSITE" id="PS51257">
    <property type="entry name" value="PROKAR_LIPOPROTEIN"/>
    <property type="match status" value="1"/>
</dbReference>
<name>A0A085GHR4_EWIA3</name>
<keyword evidence="2" id="KW-0732">Signal</keyword>
<gene>
    <name evidence="3" type="ORF">GEAM_1329</name>
</gene>
<evidence type="ECO:0008006" key="5">
    <source>
        <dbReference type="Google" id="ProtNLM"/>
    </source>
</evidence>
<reference evidence="3 4" key="1">
    <citation type="submission" date="2014-05" db="EMBL/GenBank/DDBJ databases">
        <title>ATOL: Assembling a taxonomically balanced genome-scale reconstruction of the evolutionary history of the Enterobacteriaceae.</title>
        <authorList>
            <person name="Plunkett G.III."/>
            <person name="Neeno-Eckwall E.C."/>
            <person name="Glasner J.D."/>
            <person name="Perna N.T."/>
        </authorList>
    </citation>
    <scope>NUCLEOTIDE SEQUENCE [LARGE SCALE GENOMIC DNA]</scope>
    <source>
        <strain evidence="3 4">ATCC 33852</strain>
    </source>
</reference>
<evidence type="ECO:0000313" key="4">
    <source>
        <dbReference type="Proteomes" id="UP000028640"/>
    </source>
</evidence>
<dbReference type="Proteomes" id="UP000028640">
    <property type="component" value="Unassembled WGS sequence"/>
</dbReference>
<dbReference type="RefSeq" id="WP_072009875.1">
    <property type="nucleotide sequence ID" value="NZ_JMPJ01000038.1"/>
</dbReference>
<accession>A0A085GHR4</accession>
<comment type="caution">
    <text evidence="3">The sequence shown here is derived from an EMBL/GenBank/DDBJ whole genome shotgun (WGS) entry which is preliminary data.</text>
</comment>